<comment type="caution">
    <text evidence="3">The sequence shown here is derived from an EMBL/GenBank/DDBJ whole genome shotgun (WGS) entry which is preliminary data.</text>
</comment>
<sequence length="196" mass="20385">MLRIGRWGVAESRDVVACGWRDSRPGRARTGIKLIFEAGGAMPDLPGLRVGTRAVRGAERIAQELCQGLDLVLTEPGDPAAAVVAAAIWHYGWALGDLDALAGATVGGLALAGQPVPCVLEIRRDGGTALHGDVTVETVLARLSACFPAGRHATPEVTVPLRSVRLSPGTPSGVRIAPCRGEPGLAASRRPPRPRS</sequence>
<proteinExistence type="predicted"/>
<dbReference type="RefSeq" id="WP_189122968.1">
    <property type="nucleotide sequence ID" value="NZ_BMNH01000002.1"/>
</dbReference>
<evidence type="ECO:0000259" key="2">
    <source>
        <dbReference type="Pfam" id="PF07287"/>
    </source>
</evidence>
<dbReference type="Pfam" id="PF07287">
    <property type="entry name" value="AtuA"/>
    <property type="match status" value="1"/>
</dbReference>
<dbReference type="Proteomes" id="UP000646523">
    <property type="component" value="Unassembled WGS sequence"/>
</dbReference>
<feature type="region of interest" description="Disordered" evidence="1">
    <location>
        <begin position="172"/>
        <end position="196"/>
    </location>
</feature>
<organism evidence="3 4">
    <name type="scientific">Nonomuraea cavernae</name>
    <dbReference type="NCBI Taxonomy" id="2045107"/>
    <lineage>
        <taxon>Bacteria</taxon>
        <taxon>Bacillati</taxon>
        <taxon>Actinomycetota</taxon>
        <taxon>Actinomycetes</taxon>
        <taxon>Streptosporangiales</taxon>
        <taxon>Streptosporangiaceae</taxon>
        <taxon>Nonomuraea</taxon>
    </lineage>
</organism>
<evidence type="ECO:0000256" key="1">
    <source>
        <dbReference type="SAM" id="MobiDB-lite"/>
    </source>
</evidence>
<protein>
    <recommendedName>
        <fullName evidence="2">Acyclic terpene utilisation N-terminal domain-containing protein</fullName>
    </recommendedName>
</protein>
<reference evidence="3" key="2">
    <citation type="submission" date="2020-09" db="EMBL/GenBank/DDBJ databases">
        <authorList>
            <person name="Sun Q."/>
            <person name="Zhou Y."/>
        </authorList>
    </citation>
    <scope>NUCLEOTIDE SEQUENCE</scope>
    <source>
        <strain evidence="3">CGMCC 4.7368</strain>
    </source>
</reference>
<gene>
    <name evidence="3" type="ORF">GCM10012289_12300</name>
</gene>
<feature type="domain" description="Acyclic terpene utilisation N-terminal" evidence="2">
    <location>
        <begin position="51"/>
        <end position="108"/>
    </location>
</feature>
<dbReference type="EMBL" id="BMNH01000002">
    <property type="protein sequence ID" value="GGO63969.1"/>
    <property type="molecule type" value="Genomic_DNA"/>
</dbReference>
<name>A0A918DFH0_9ACTN</name>
<dbReference type="InterPro" id="IPR010839">
    <property type="entry name" value="AtuA_N"/>
</dbReference>
<evidence type="ECO:0000313" key="3">
    <source>
        <dbReference type="EMBL" id="GGO63969.1"/>
    </source>
</evidence>
<accession>A0A918DFH0</accession>
<dbReference type="AlphaFoldDB" id="A0A918DFH0"/>
<evidence type="ECO:0000313" key="4">
    <source>
        <dbReference type="Proteomes" id="UP000646523"/>
    </source>
</evidence>
<reference evidence="3" key="1">
    <citation type="journal article" date="2014" name="Int. J. Syst. Evol. Microbiol.">
        <title>Complete genome sequence of Corynebacterium casei LMG S-19264T (=DSM 44701T), isolated from a smear-ripened cheese.</title>
        <authorList>
            <consortium name="US DOE Joint Genome Institute (JGI-PGF)"/>
            <person name="Walter F."/>
            <person name="Albersmeier A."/>
            <person name="Kalinowski J."/>
            <person name="Ruckert C."/>
        </authorList>
    </citation>
    <scope>NUCLEOTIDE SEQUENCE</scope>
    <source>
        <strain evidence="3">CGMCC 4.7368</strain>
    </source>
</reference>
<keyword evidence="4" id="KW-1185">Reference proteome</keyword>